<dbReference type="RefSeq" id="WP_100907305.1">
    <property type="nucleotide sequence ID" value="NZ_JABBYL010000017.1"/>
</dbReference>
<organism evidence="1 2">
    <name type="scientific">Methanobacterium subterraneum</name>
    <dbReference type="NCBI Taxonomy" id="59277"/>
    <lineage>
        <taxon>Archaea</taxon>
        <taxon>Methanobacteriati</taxon>
        <taxon>Methanobacteriota</taxon>
        <taxon>Methanomada group</taxon>
        <taxon>Methanobacteria</taxon>
        <taxon>Methanobacteriales</taxon>
        <taxon>Methanobacteriaceae</taxon>
        <taxon>Methanobacterium</taxon>
    </lineage>
</organism>
<dbReference type="Proteomes" id="UP000591058">
    <property type="component" value="Unassembled WGS sequence"/>
</dbReference>
<sequence length="196" mass="23405">MTKQKQTALNSYFTVKQYKLYDWVNINLKKDKLIPEKHQDPIENTEKSKIVSKGHDNIYSLMKPVCPYCNSKKYVKHGFNQKLILIKGMKPFKIRLQRYKCKNCDGYYQTQLDKILKQNSTYNNEIKEYPSIINALQRISLRNISKIIELDWNKRPSPQSIKNWLSKTIQNRNNDNKTDYSGYYNYDEQYVKINGK</sequence>
<evidence type="ECO:0000313" key="1">
    <source>
        <dbReference type="EMBL" id="NMO09208.1"/>
    </source>
</evidence>
<comment type="caution">
    <text evidence="1">The sequence shown here is derived from an EMBL/GenBank/DDBJ whole genome shotgun (WGS) entry which is preliminary data.</text>
</comment>
<dbReference type="GeneID" id="35123579"/>
<accession>A0A7K4DLH6</accession>
<evidence type="ECO:0000313" key="2">
    <source>
        <dbReference type="Proteomes" id="UP000591058"/>
    </source>
</evidence>
<dbReference type="EMBL" id="JABBYL010000017">
    <property type="protein sequence ID" value="NMO09208.1"/>
    <property type="molecule type" value="Genomic_DNA"/>
</dbReference>
<protein>
    <submittedName>
        <fullName evidence="1">Transposase family protein</fullName>
    </submittedName>
</protein>
<proteinExistence type="predicted"/>
<reference evidence="1 2" key="1">
    <citation type="submission" date="2020-04" db="EMBL/GenBank/DDBJ databases">
        <title>Draft genome of Methanobacterium subterraneum isolated from animal feces.</title>
        <authorList>
            <person name="Ouboter H.T."/>
            <person name="Berger S."/>
            <person name="Gungor E."/>
            <person name="Jetten M.S.M."/>
            <person name="Welte C.U."/>
        </authorList>
    </citation>
    <scope>NUCLEOTIDE SEQUENCE [LARGE SCALE GENOMIC DNA]</scope>
    <source>
        <strain evidence="1">HO_2020</strain>
    </source>
</reference>
<gene>
    <name evidence="1" type="ORF">HG719_05060</name>
</gene>
<dbReference type="AlphaFoldDB" id="A0A7K4DLH6"/>
<name>A0A7K4DLH6_9EURY</name>